<dbReference type="GO" id="GO:0015697">
    <property type="term" value="P:quaternary ammonium group transport"/>
    <property type="evidence" value="ECO:0007669"/>
    <property type="project" value="UniProtKB-ARBA"/>
</dbReference>
<dbReference type="InterPro" id="IPR050093">
    <property type="entry name" value="ABC_SmlMolc_Importer"/>
</dbReference>
<dbReference type="Pfam" id="PF08402">
    <property type="entry name" value="TOBE_2"/>
    <property type="match status" value="1"/>
</dbReference>
<dbReference type="NCBIfam" id="TIGR01187">
    <property type="entry name" value="potA"/>
    <property type="match status" value="1"/>
</dbReference>
<accession>A0A1D7U8Z1</accession>
<dbReference type="Gene3D" id="2.40.50.100">
    <property type="match status" value="1"/>
</dbReference>
<comment type="catalytic activity">
    <reaction evidence="7">
        <text>ATP + H2O + polyamine-[polyamine-binding protein]Side 1 = ADP + phosphate + polyamineSide 2 + [polyamine-binding protein]Side 1.</text>
        <dbReference type="EC" id="7.6.2.11"/>
    </reaction>
</comment>
<sequence>MGASLQINSLGKSYGPSQAVASVSLDIAAGEFVSLLGASGSGKTTTLMMIAGFTPPDTGEIVLDGQPITHLPPERRGIGVVFQNYALFPHMNVARNVGFPLKMRRVSAAETAGRVAEALARVGLAGLGERLPAQLSGGQQQRVALARALVYEPGLLLMDEPLGALDRSLRETMKTEIRRLHRQLGITIVYVTHDQEEALTLSDRIALMDRGRIVQIGSATDLYERPANAFVAGFIGESTMIGGKVVRDGEAGQALLPAAGGPPLPARPGALREGDAATFLLRPEKASLSAADASGSGLRATVQDIVYVGEISRLTLRLDGGPELTVKQPNRADAYQAKIGEAVKIGWAPDDAVLLAA</sequence>
<dbReference type="RefSeq" id="WP_069693044.1">
    <property type="nucleotide sequence ID" value="NZ_CP017147.1"/>
</dbReference>
<comment type="similarity">
    <text evidence="7">Belongs to the ABC transporter superfamily. Spermidine/putrescine importer (TC 3.A.1.11.1) family.</text>
</comment>
<evidence type="ECO:0000313" key="10">
    <source>
        <dbReference type="Proteomes" id="UP000094969"/>
    </source>
</evidence>
<dbReference type="GO" id="GO:0016887">
    <property type="term" value="F:ATP hydrolysis activity"/>
    <property type="evidence" value="ECO:0007669"/>
    <property type="project" value="InterPro"/>
</dbReference>
<dbReference type="EC" id="7.6.2.11" evidence="7"/>
<protein>
    <recommendedName>
        <fullName evidence="7">Spermidine/putrescine import ATP-binding protein PotA</fullName>
        <ecNumber evidence="7">7.6.2.11</ecNumber>
    </recommendedName>
</protein>
<evidence type="ECO:0000256" key="3">
    <source>
        <dbReference type="ARBA" id="ARBA00022741"/>
    </source>
</evidence>
<dbReference type="OrthoDB" id="9802264at2"/>
<dbReference type="InterPro" id="IPR005893">
    <property type="entry name" value="PotA-like"/>
</dbReference>
<dbReference type="FunFam" id="3.40.50.300:FF:000425">
    <property type="entry name" value="Probable ABC transporter, ATP-binding subunit"/>
    <property type="match status" value="1"/>
</dbReference>
<keyword evidence="5 7" id="KW-1278">Translocase</keyword>
<dbReference type="SMART" id="SM00382">
    <property type="entry name" value="AAA"/>
    <property type="match status" value="1"/>
</dbReference>
<keyword evidence="1 7" id="KW-0813">Transport</keyword>
<dbReference type="Gene3D" id="3.40.50.300">
    <property type="entry name" value="P-loop containing nucleotide triphosphate hydrolases"/>
    <property type="match status" value="1"/>
</dbReference>
<keyword evidence="6 7" id="KW-0472">Membrane</keyword>
<dbReference type="PROSITE" id="PS50893">
    <property type="entry name" value="ABC_TRANSPORTER_2"/>
    <property type="match status" value="1"/>
</dbReference>
<dbReference type="PANTHER" id="PTHR42781">
    <property type="entry name" value="SPERMIDINE/PUTRESCINE IMPORT ATP-BINDING PROTEIN POTA"/>
    <property type="match status" value="1"/>
</dbReference>
<dbReference type="Pfam" id="PF00005">
    <property type="entry name" value="ABC_tran"/>
    <property type="match status" value="1"/>
</dbReference>
<proteinExistence type="inferred from homology"/>
<evidence type="ECO:0000313" key="9">
    <source>
        <dbReference type="EMBL" id="AOO83850.1"/>
    </source>
</evidence>
<evidence type="ECO:0000256" key="4">
    <source>
        <dbReference type="ARBA" id="ARBA00022840"/>
    </source>
</evidence>
<dbReference type="PROSITE" id="PS00211">
    <property type="entry name" value="ABC_TRANSPORTER_1"/>
    <property type="match status" value="1"/>
</dbReference>
<comment type="function">
    <text evidence="7">Part of the ABC transporter complex PotABCD involved in spermidine/putrescine import. Responsible for energy coupling to the transport system.</text>
</comment>
<dbReference type="InterPro" id="IPR013611">
    <property type="entry name" value="Transp-assoc_OB_typ2"/>
</dbReference>
<dbReference type="GO" id="GO:0043190">
    <property type="term" value="C:ATP-binding cassette (ABC) transporter complex"/>
    <property type="evidence" value="ECO:0007669"/>
    <property type="project" value="InterPro"/>
</dbReference>
<dbReference type="InterPro" id="IPR017871">
    <property type="entry name" value="ABC_transporter-like_CS"/>
</dbReference>
<dbReference type="InterPro" id="IPR003439">
    <property type="entry name" value="ABC_transporter-like_ATP-bd"/>
</dbReference>
<name>A0A1D7U8Z1_9HYPH</name>
<comment type="subunit">
    <text evidence="7">The complex is composed of two ATP-binding proteins (PotA), two transmembrane proteins (PotB and PotC) and a solute-binding protein (PotD).</text>
</comment>
<evidence type="ECO:0000256" key="2">
    <source>
        <dbReference type="ARBA" id="ARBA00022475"/>
    </source>
</evidence>
<keyword evidence="3 7" id="KW-0547">Nucleotide-binding</keyword>
<dbReference type="PANTHER" id="PTHR42781:SF4">
    <property type="entry name" value="SPERMIDINE_PUTRESCINE IMPORT ATP-BINDING PROTEIN POTA"/>
    <property type="match status" value="1"/>
</dbReference>
<evidence type="ECO:0000256" key="7">
    <source>
        <dbReference type="RuleBase" id="RU364083"/>
    </source>
</evidence>
<evidence type="ECO:0000256" key="5">
    <source>
        <dbReference type="ARBA" id="ARBA00022967"/>
    </source>
</evidence>
<dbReference type="GO" id="GO:0005524">
    <property type="term" value="F:ATP binding"/>
    <property type="evidence" value="ECO:0007669"/>
    <property type="project" value="UniProtKB-KW"/>
</dbReference>
<gene>
    <name evidence="7" type="primary">potA</name>
    <name evidence="9" type="ORF">BHK69_28445</name>
</gene>
<dbReference type="InterPro" id="IPR003593">
    <property type="entry name" value="AAA+_ATPase"/>
</dbReference>
<organism evidence="9 10">
    <name type="scientific">Bosea vaviloviae</name>
    <dbReference type="NCBI Taxonomy" id="1526658"/>
    <lineage>
        <taxon>Bacteria</taxon>
        <taxon>Pseudomonadati</taxon>
        <taxon>Pseudomonadota</taxon>
        <taxon>Alphaproteobacteria</taxon>
        <taxon>Hyphomicrobiales</taxon>
        <taxon>Boseaceae</taxon>
        <taxon>Bosea</taxon>
    </lineage>
</organism>
<keyword evidence="4 7" id="KW-0067">ATP-binding</keyword>
<keyword evidence="10" id="KW-1185">Reference proteome</keyword>
<feature type="domain" description="ABC transporter" evidence="8">
    <location>
        <begin position="5"/>
        <end position="235"/>
    </location>
</feature>
<dbReference type="SUPFAM" id="SSF50331">
    <property type="entry name" value="MOP-like"/>
    <property type="match status" value="1"/>
</dbReference>
<dbReference type="AlphaFoldDB" id="A0A1D7U8Z1"/>
<keyword evidence="2 7" id="KW-1003">Cell membrane</keyword>
<dbReference type="Proteomes" id="UP000094969">
    <property type="component" value="Chromosome"/>
</dbReference>
<reference evidence="9 10" key="1">
    <citation type="journal article" date="2015" name="Antonie Van Leeuwenhoek">
        <title>Bosea vaviloviae sp. nov., a new species of slow-growing rhizobia isolated from nodules of the relict species Vavilovia formosa (Stev.) Fed.</title>
        <authorList>
            <person name="Safronova V.I."/>
            <person name="Kuznetsova I.G."/>
            <person name="Sazanova A.L."/>
            <person name="Kimeklis A.K."/>
            <person name="Belimov A.A."/>
            <person name="Andronov E.E."/>
            <person name="Pinaev A.G."/>
            <person name="Chizhevskaya E.P."/>
            <person name="Pukhaev A.R."/>
            <person name="Popov K.P."/>
            <person name="Willems A."/>
            <person name="Tikhonovich I.A."/>
        </authorList>
    </citation>
    <scope>NUCLEOTIDE SEQUENCE [LARGE SCALE GENOMIC DNA]</scope>
    <source>
        <strain evidence="9 10">Vaf18</strain>
    </source>
</reference>
<evidence type="ECO:0000256" key="1">
    <source>
        <dbReference type="ARBA" id="ARBA00022448"/>
    </source>
</evidence>
<dbReference type="InterPro" id="IPR027417">
    <property type="entry name" value="P-loop_NTPase"/>
</dbReference>
<dbReference type="InterPro" id="IPR008995">
    <property type="entry name" value="Mo/tungstate-bd_C_term_dom"/>
</dbReference>
<dbReference type="SUPFAM" id="SSF52540">
    <property type="entry name" value="P-loop containing nucleoside triphosphate hydrolases"/>
    <property type="match status" value="1"/>
</dbReference>
<dbReference type="EMBL" id="CP017147">
    <property type="protein sequence ID" value="AOO83850.1"/>
    <property type="molecule type" value="Genomic_DNA"/>
</dbReference>
<evidence type="ECO:0000259" key="8">
    <source>
        <dbReference type="PROSITE" id="PS50893"/>
    </source>
</evidence>
<dbReference type="KEGG" id="bvv:BHK69_28445"/>
<dbReference type="GO" id="GO:0015417">
    <property type="term" value="F:ABC-type polyamine transporter activity"/>
    <property type="evidence" value="ECO:0007669"/>
    <property type="project" value="UniProtKB-EC"/>
</dbReference>
<dbReference type="STRING" id="1526658.BHK69_28445"/>
<evidence type="ECO:0000256" key="6">
    <source>
        <dbReference type="ARBA" id="ARBA00023136"/>
    </source>
</evidence>